<comment type="caution">
    <text evidence="2">The sequence shown here is derived from an EMBL/GenBank/DDBJ whole genome shotgun (WGS) entry which is preliminary data.</text>
</comment>
<evidence type="ECO:0000313" key="2">
    <source>
        <dbReference type="EMBL" id="TNH29627.1"/>
    </source>
</evidence>
<reference evidence="2 3" key="1">
    <citation type="submission" date="2019-06" db="EMBL/GenBank/DDBJ databases">
        <title>Micromonospora ordensis sp. nov., isolated from deep marine sediment.</title>
        <authorList>
            <person name="Veyisoglu A."/>
            <person name="Carro L."/>
            <person name="Klenk H.-P."/>
            <person name="Sahin N."/>
        </authorList>
    </citation>
    <scope>NUCLEOTIDE SEQUENCE [LARGE SCALE GENOMIC DNA]</scope>
    <source>
        <strain evidence="2 3">S2509</strain>
    </source>
</reference>
<organism evidence="2 3">
    <name type="scientific">Micromonospora orduensis</name>
    <dbReference type="NCBI Taxonomy" id="1420891"/>
    <lineage>
        <taxon>Bacteria</taxon>
        <taxon>Bacillati</taxon>
        <taxon>Actinomycetota</taxon>
        <taxon>Actinomycetes</taxon>
        <taxon>Micromonosporales</taxon>
        <taxon>Micromonosporaceae</taxon>
        <taxon>Micromonospora</taxon>
    </lineage>
</organism>
<gene>
    <name evidence="2" type="ORF">FHG89_11505</name>
</gene>
<dbReference type="EMBL" id="VDFY01000138">
    <property type="protein sequence ID" value="TNH29627.1"/>
    <property type="molecule type" value="Genomic_DNA"/>
</dbReference>
<evidence type="ECO:0000313" key="3">
    <source>
        <dbReference type="Proteomes" id="UP000306145"/>
    </source>
</evidence>
<evidence type="ECO:0000256" key="1">
    <source>
        <dbReference type="SAM" id="MobiDB-lite"/>
    </source>
</evidence>
<accession>A0A5C4QUV2</accession>
<feature type="compositionally biased region" description="Low complexity" evidence="1">
    <location>
        <begin position="156"/>
        <end position="169"/>
    </location>
</feature>
<proteinExistence type="predicted"/>
<dbReference type="RefSeq" id="WP_139584367.1">
    <property type="nucleotide sequence ID" value="NZ_VDFY01000138.1"/>
</dbReference>
<protein>
    <recommendedName>
        <fullName evidence="4">Transglutaminase-like domain-containing protein</fullName>
    </recommendedName>
</protein>
<evidence type="ECO:0008006" key="4">
    <source>
        <dbReference type="Google" id="ProtNLM"/>
    </source>
</evidence>
<feature type="region of interest" description="Disordered" evidence="1">
    <location>
        <begin position="156"/>
        <end position="176"/>
    </location>
</feature>
<name>A0A5C4QUV2_9ACTN</name>
<dbReference type="Proteomes" id="UP000306145">
    <property type="component" value="Unassembled WGS sequence"/>
</dbReference>
<dbReference type="OrthoDB" id="3217495at2"/>
<sequence length="353" mass="39105">MTRTRLDRAGPIDWEQVLSRVVLVDDARRRATVSARRAQEFLRLAPDELDRLTAAGLPGANVGGELRYDFRDLYNVGLYAGFGTSQAEQALQVMMRFASRPVEQLLTPRRWTVQIRGECAACRDGGAPEGTWQVQQPDPFPGGGRLLSWQVRPGLARPAPSAGATSPAGHLAREPRPPDLLVEGVVETIGVRRQIRSSRILAEIERFSALNLRWHLLTEEQWPDIERFHRLGVTDCVMASLYLAERMTRLGIEAQTRCGWMTGIVNVSHGWLEVRDEDGAIKTVDLILPQLAGLLAPGSGAYRQLASGSLINRVIRADCPADQPLVTHRHGAGPVDVDLLTEVRPVLDRREQS</sequence>
<dbReference type="AlphaFoldDB" id="A0A5C4QUV2"/>
<keyword evidence="3" id="KW-1185">Reference proteome</keyword>